<evidence type="ECO:0000313" key="2">
    <source>
        <dbReference type="EMBL" id="CRK45271.1"/>
    </source>
</evidence>
<evidence type="ECO:0000313" key="3">
    <source>
        <dbReference type="Proteomes" id="UP000045706"/>
    </source>
</evidence>
<feature type="non-terminal residue" evidence="2">
    <location>
        <position position="1"/>
    </location>
</feature>
<protein>
    <submittedName>
        <fullName evidence="2">Uncharacterized protein</fullName>
    </submittedName>
</protein>
<feature type="region of interest" description="Disordered" evidence="1">
    <location>
        <begin position="43"/>
        <end position="68"/>
    </location>
</feature>
<gene>
    <name evidence="2" type="ORF">BN1723_019688</name>
</gene>
<dbReference type="Proteomes" id="UP000045706">
    <property type="component" value="Unassembled WGS sequence"/>
</dbReference>
<accession>A0A0G4NFH1</accession>
<reference evidence="3" key="1">
    <citation type="submission" date="2015-05" db="EMBL/GenBank/DDBJ databases">
        <authorList>
            <person name="Fogelqvist Johan"/>
        </authorList>
    </citation>
    <scope>NUCLEOTIDE SEQUENCE [LARGE SCALE GENOMIC DNA]</scope>
</reference>
<organism evidence="2 3">
    <name type="scientific">Verticillium longisporum</name>
    <name type="common">Verticillium dahliae var. longisporum</name>
    <dbReference type="NCBI Taxonomy" id="100787"/>
    <lineage>
        <taxon>Eukaryota</taxon>
        <taxon>Fungi</taxon>
        <taxon>Dikarya</taxon>
        <taxon>Ascomycota</taxon>
        <taxon>Pezizomycotina</taxon>
        <taxon>Sordariomycetes</taxon>
        <taxon>Hypocreomycetidae</taxon>
        <taxon>Glomerellales</taxon>
        <taxon>Plectosphaerellaceae</taxon>
        <taxon>Verticillium</taxon>
    </lineage>
</organism>
<dbReference type="EMBL" id="CVQI01034670">
    <property type="protein sequence ID" value="CRK45271.1"/>
    <property type="molecule type" value="Genomic_DNA"/>
</dbReference>
<sequence>AHHQQSNRADLRPHPGDAFGSDHPTEQRNLVLGRGPQLVRLQQHLHRPDVTYSPMGTLSGEQAPHEAA</sequence>
<feature type="region of interest" description="Disordered" evidence="1">
    <location>
        <begin position="1"/>
        <end position="28"/>
    </location>
</feature>
<evidence type="ECO:0000256" key="1">
    <source>
        <dbReference type="SAM" id="MobiDB-lite"/>
    </source>
</evidence>
<dbReference type="AlphaFoldDB" id="A0A0G4NFH1"/>
<name>A0A0G4NFH1_VERLO</name>
<proteinExistence type="predicted"/>